<evidence type="ECO:0000256" key="6">
    <source>
        <dbReference type="ARBA" id="ARBA00023134"/>
    </source>
</evidence>
<feature type="binding site" evidence="8">
    <location>
        <position position="76"/>
    </location>
    <ligand>
        <name>GTP</name>
        <dbReference type="ChEBI" id="CHEBI:37565"/>
    </ligand>
</feature>
<dbReference type="HAMAP" id="MF_00316">
    <property type="entry name" value="MobA"/>
    <property type="match status" value="1"/>
</dbReference>
<gene>
    <name evidence="8" type="primary">mobA</name>
    <name evidence="10" type="ORF">C7449_104256</name>
</gene>
<evidence type="ECO:0000256" key="2">
    <source>
        <dbReference type="ARBA" id="ARBA00022679"/>
    </source>
</evidence>
<feature type="binding site" evidence="8">
    <location>
        <position position="111"/>
    </location>
    <ligand>
        <name>Mg(2+)</name>
        <dbReference type="ChEBI" id="CHEBI:18420"/>
    </ligand>
</feature>
<keyword evidence="5 8" id="KW-0460">Magnesium</keyword>
<dbReference type="GO" id="GO:0005525">
    <property type="term" value="F:GTP binding"/>
    <property type="evidence" value="ECO:0007669"/>
    <property type="project" value="UniProtKB-UniRule"/>
</dbReference>
<dbReference type="RefSeq" id="WP_108002918.1">
    <property type="nucleotide sequence ID" value="NZ_JBHEEX010000017.1"/>
</dbReference>
<feature type="binding site" evidence="8">
    <location>
        <position position="111"/>
    </location>
    <ligand>
        <name>GTP</name>
        <dbReference type="ChEBI" id="CHEBI:37565"/>
    </ligand>
</feature>
<comment type="domain">
    <text evidence="8">The N-terminal domain determines nucleotide recognition and specific binding, while the C-terminal domain determines the specific binding to the target protein.</text>
</comment>
<proteinExistence type="inferred from homology"/>
<comment type="catalytic activity">
    <reaction evidence="8">
        <text>Mo-molybdopterin + GTP + H(+) = Mo-molybdopterin guanine dinucleotide + diphosphate</text>
        <dbReference type="Rhea" id="RHEA:34243"/>
        <dbReference type="ChEBI" id="CHEBI:15378"/>
        <dbReference type="ChEBI" id="CHEBI:33019"/>
        <dbReference type="ChEBI" id="CHEBI:37565"/>
        <dbReference type="ChEBI" id="CHEBI:71302"/>
        <dbReference type="ChEBI" id="CHEBI:71310"/>
        <dbReference type="EC" id="2.7.7.77"/>
    </reaction>
</comment>
<accession>A0A2T5B8E2</accession>
<dbReference type="GO" id="GO:0061603">
    <property type="term" value="F:molybdenum cofactor guanylyltransferase activity"/>
    <property type="evidence" value="ECO:0007669"/>
    <property type="project" value="UniProtKB-EC"/>
</dbReference>
<dbReference type="InterPro" id="IPR013482">
    <property type="entry name" value="Molybde_CF_guanTrfase"/>
</dbReference>
<comment type="similarity">
    <text evidence="8">Belongs to the MobA family.</text>
</comment>
<evidence type="ECO:0000256" key="3">
    <source>
        <dbReference type="ARBA" id="ARBA00022723"/>
    </source>
</evidence>
<feature type="binding site" evidence="8">
    <location>
        <begin position="18"/>
        <end position="20"/>
    </location>
    <ligand>
        <name>GTP</name>
        <dbReference type="ChEBI" id="CHEBI:37565"/>
    </ligand>
</feature>
<dbReference type="Proteomes" id="UP000241247">
    <property type="component" value="Unassembled WGS sequence"/>
</dbReference>
<evidence type="ECO:0000259" key="9">
    <source>
        <dbReference type="Pfam" id="PF12804"/>
    </source>
</evidence>
<dbReference type="GO" id="GO:1902758">
    <property type="term" value="P:bis(molybdopterin guanine dinucleotide)molybdenum biosynthetic process"/>
    <property type="evidence" value="ECO:0007669"/>
    <property type="project" value="TreeGrafter"/>
</dbReference>
<organism evidence="10 11">
    <name type="scientific">Mycoplana dimorpha</name>
    <dbReference type="NCBI Taxonomy" id="28320"/>
    <lineage>
        <taxon>Bacteria</taxon>
        <taxon>Pseudomonadati</taxon>
        <taxon>Pseudomonadota</taxon>
        <taxon>Alphaproteobacteria</taxon>
        <taxon>Hyphomicrobiales</taxon>
        <taxon>Rhizobiaceae</taxon>
        <taxon>Mycoplana</taxon>
    </lineage>
</organism>
<dbReference type="OrthoDB" id="9788394at2"/>
<comment type="subcellular location">
    <subcellularLocation>
        <location evidence="8">Cytoplasm</location>
    </subcellularLocation>
</comment>
<comment type="cofactor">
    <cofactor evidence="8">
        <name>Mg(2+)</name>
        <dbReference type="ChEBI" id="CHEBI:18420"/>
    </cofactor>
</comment>
<dbReference type="EMBL" id="PZZZ01000004">
    <property type="protein sequence ID" value="PTM95183.1"/>
    <property type="molecule type" value="Genomic_DNA"/>
</dbReference>
<dbReference type="InterPro" id="IPR025877">
    <property type="entry name" value="MobA-like_NTP_Trfase"/>
</dbReference>
<feature type="binding site" evidence="8">
    <location>
        <position position="30"/>
    </location>
    <ligand>
        <name>GTP</name>
        <dbReference type="ChEBI" id="CHEBI:37565"/>
    </ligand>
</feature>
<evidence type="ECO:0000313" key="11">
    <source>
        <dbReference type="Proteomes" id="UP000241247"/>
    </source>
</evidence>
<dbReference type="InterPro" id="IPR029044">
    <property type="entry name" value="Nucleotide-diphossugar_trans"/>
</dbReference>
<name>A0A2T5B8E2_MYCDI</name>
<reference evidence="10 11" key="1">
    <citation type="submission" date="2018-04" db="EMBL/GenBank/DDBJ databases">
        <title>Genomic Encyclopedia of Type Strains, Phase IV (KMG-IV): sequencing the most valuable type-strain genomes for metagenomic binning, comparative biology and taxonomic classification.</title>
        <authorList>
            <person name="Goeker M."/>
        </authorList>
    </citation>
    <scope>NUCLEOTIDE SEQUENCE [LARGE SCALE GENOMIC DNA]</scope>
    <source>
        <strain evidence="10 11">DSM 7138</strain>
    </source>
</reference>
<dbReference type="SUPFAM" id="SSF53448">
    <property type="entry name" value="Nucleotide-diphospho-sugar transferases"/>
    <property type="match status" value="1"/>
</dbReference>
<protein>
    <recommendedName>
        <fullName evidence="8">Molybdenum cofactor guanylyltransferase</fullName>
        <shortName evidence="8">MoCo guanylyltransferase</shortName>
        <ecNumber evidence="8">2.7.7.77</ecNumber>
    </recommendedName>
    <alternativeName>
        <fullName evidence="8">GTP:molybdopterin guanylyltransferase</fullName>
    </alternativeName>
    <alternativeName>
        <fullName evidence="8">Mo-MPT guanylyltransferase</fullName>
    </alternativeName>
    <alternativeName>
        <fullName evidence="8">Molybdopterin guanylyltransferase</fullName>
    </alternativeName>
    <alternativeName>
        <fullName evidence="8">Molybdopterin-guanine dinucleotide synthase</fullName>
        <shortName evidence="8">MGD synthase</shortName>
    </alternativeName>
</protein>
<evidence type="ECO:0000256" key="1">
    <source>
        <dbReference type="ARBA" id="ARBA00022490"/>
    </source>
</evidence>
<evidence type="ECO:0000256" key="8">
    <source>
        <dbReference type="HAMAP-Rule" id="MF_00316"/>
    </source>
</evidence>
<evidence type="ECO:0000313" key="10">
    <source>
        <dbReference type="EMBL" id="PTM95183.1"/>
    </source>
</evidence>
<dbReference type="Gene3D" id="3.90.550.10">
    <property type="entry name" value="Spore Coat Polysaccharide Biosynthesis Protein SpsA, Chain A"/>
    <property type="match status" value="1"/>
</dbReference>
<dbReference type="GO" id="GO:0046872">
    <property type="term" value="F:metal ion binding"/>
    <property type="evidence" value="ECO:0007669"/>
    <property type="project" value="UniProtKB-KW"/>
</dbReference>
<evidence type="ECO:0000256" key="5">
    <source>
        <dbReference type="ARBA" id="ARBA00022842"/>
    </source>
</evidence>
<comment type="function">
    <text evidence="8">Transfers a GMP moiety from GTP to Mo-molybdopterin (Mo-MPT) cofactor (Moco or molybdenum cofactor) to form Mo-molybdopterin guanine dinucleotide (Mo-MGD) cofactor.</text>
</comment>
<comment type="caution">
    <text evidence="8">Lacks conserved residue(s) required for the propagation of feature annotation.</text>
</comment>
<dbReference type="PANTHER" id="PTHR19136:SF81">
    <property type="entry name" value="MOLYBDENUM COFACTOR GUANYLYLTRANSFERASE"/>
    <property type="match status" value="1"/>
</dbReference>
<dbReference type="GO" id="GO:0005737">
    <property type="term" value="C:cytoplasm"/>
    <property type="evidence" value="ECO:0007669"/>
    <property type="project" value="UniProtKB-SubCell"/>
</dbReference>
<dbReference type="AlphaFoldDB" id="A0A2T5B8E2"/>
<keyword evidence="11" id="KW-1185">Reference proteome</keyword>
<evidence type="ECO:0000256" key="7">
    <source>
        <dbReference type="ARBA" id="ARBA00023150"/>
    </source>
</evidence>
<keyword evidence="4 8" id="KW-0547">Nucleotide-binding</keyword>
<dbReference type="NCBIfam" id="TIGR02665">
    <property type="entry name" value="molyb_mobA"/>
    <property type="match status" value="1"/>
</dbReference>
<comment type="subunit">
    <text evidence="8">Monomer.</text>
</comment>
<keyword evidence="1 8" id="KW-0963">Cytoplasm</keyword>
<dbReference type="CDD" id="cd02503">
    <property type="entry name" value="MobA"/>
    <property type="match status" value="1"/>
</dbReference>
<dbReference type="Pfam" id="PF12804">
    <property type="entry name" value="NTP_transf_3"/>
    <property type="match status" value="1"/>
</dbReference>
<evidence type="ECO:0000256" key="4">
    <source>
        <dbReference type="ARBA" id="ARBA00022741"/>
    </source>
</evidence>
<dbReference type="EC" id="2.7.7.77" evidence="8"/>
<keyword evidence="3 8" id="KW-0479">Metal-binding</keyword>
<feature type="domain" description="MobA-like NTP transferase" evidence="9">
    <location>
        <begin position="15"/>
        <end position="176"/>
    </location>
</feature>
<dbReference type="PANTHER" id="PTHR19136">
    <property type="entry name" value="MOLYBDENUM COFACTOR GUANYLYLTRANSFERASE"/>
    <property type="match status" value="1"/>
</dbReference>
<keyword evidence="6 8" id="KW-0342">GTP-binding</keyword>
<keyword evidence="10" id="KW-0548">Nucleotidyltransferase</keyword>
<keyword evidence="2 8" id="KW-0808">Transferase</keyword>
<comment type="caution">
    <text evidence="10">The sequence shown here is derived from an EMBL/GenBank/DDBJ whole genome shotgun (WGS) entry which is preliminary data.</text>
</comment>
<keyword evidence="7 8" id="KW-0501">Molybdenum cofactor biosynthesis</keyword>
<sequence>METQGTASGTETFPGVILAGGLSSRMGANKALVRLGGVPLLERAADRLRPQVSALSISANDPLPALSGFAGPVFPDLQGVRSGPLGGILAALADGRLRHPTASHVATVPTDSPFFPTDLVDRLAAAIDRADRIVVACSSGGLHPVFGLWPLALADDLAEWLRSGQSLRLRAWLDRHGAAQVRFADLETRRGPLDPFFNINTPDDLATAETWLRTLEP</sequence>